<protein>
    <submittedName>
        <fullName evidence="3">Retrovirus-related pol polyprotein from transposon TNT 1-94</fullName>
    </submittedName>
</protein>
<feature type="region of interest" description="Disordered" evidence="1">
    <location>
        <begin position="16"/>
        <end position="42"/>
    </location>
</feature>
<organism evidence="3 4">
    <name type="scientific">Tanacetum coccineum</name>
    <dbReference type="NCBI Taxonomy" id="301880"/>
    <lineage>
        <taxon>Eukaryota</taxon>
        <taxon>Viridiplantae</taxon>
        <taxon>Streptophyta</taxon>
        <taxon>Embryophyta</taxon>
        <taxon>Tracheophyta</taxon>
        <taxon>Spermatophyta</taxon>
        <taxon>Magnoliopsida</taxon>
        <taxon>eudicotyledons</taxon>
        <taxon>Gunneridae</taxon>
        <taxon>Pentapetalae</taxon>
        <taxon>asterids</taxon>
        <taxon>campanulids</taxon>
        <taxon>Asterales</taxon>
        <taxon>Asteraceae</taxon>
        <taxon>Asteroideae</taxon>
        <taxon>Anthemideae</taxon>
        <taxon>Anthemidinae</taxon>
        <taxon>Tanacetum</taxon>
    </lineage>
</organism>
<keyword evidence="4" id="KW-1185">Reference proteome</keyword>
<sequence length="247" mass="27828">MSTLIPSVASPIRVAVAPRPADPTGSPLSTTIDQDVPSASTSSIIHETQSPVIFKGIEEQLQPVQLVDDPFLDLRTSEPSSHESSSNVQPTNPPFKHISKWMKIHPLENVINNPSRHVSTQKQLQTNAMWCFFDAFLTSVEPNNFKEVMLESSWIDVMKEEIHERIWMGTENKARLVAKEHSQEEGIVFEESFTPVVRIEAIHIFIANAANKNMTIYQMDVKTTFLNGELHEVVYISQPEDPENPTL</sequence>
<proteinExistence type="predicted"/>
<dbReference type="EMBL" id="BQNB010021523">
    <property type="protein sequence ID" value="GJU07281.1"/>
    <property type="molecule type" value="Genomic_DNA"/>
</dbReference>
<dbReference type="InterPro" id="IPR013103">
    <property type="entry name" value="RVT_2"/>
</dbReference>
<evidence type="ECO:0000259" key="2">
    <source>
        <dbReference type="Pfam" id="PF07727"/>
    </source>
</evidence>
<dbReference type="Pfam" id="PF07727">
    <property type="entry name" value="RVT_2"/>
    <property type="match status" value="1"/>
</dbReference>
<dbReference type="Proteomes" id="UP001151760">
    <property type="component" value="Unassembled WGS sequence"/>
</dbReference>
<feature type="domain" description="Reverse transcriptase Ty1/copia-type" evidence="2">
    <location>
        <begin position="153"/>
        <end position="240"/>
    </location>
</feature>
<reference evidence="3" key="2">
    <citation type="submission" date="2022-01" db="EMBL/GenBank/DDBJ databases">
        <authorList>
            <person name="Yamashiro T."/>
            <person name="Shiraishi A."/>
            <person name="Satake H."/>
            <person name="Nakayama K."/>
        </authorList>
    </citation>
    <scope>NUCLEOTIDE SEQUENCE</scope>
</reference>
<accession>A0ABQ5J584</accession>
<gene>
    <name evidence="3" type="ORF">Tco_1123711</name>
</gene>
<evidence type="ECO:0000256" key="1">
    <source>
        <dbReference type="SAM" id="MobiDB-lite"/>
    </source>
</evidence>
<reference evidence="3" key="1">
    <citation type="journal article" date="2022" name="Int. J. Mol. Sci.">
        <title>Draft Genome of Tanacetum Coccineum: Genomic Comparison of Closely Related Tanacetum-Family Plants.</title>
        <authorList>
            <person name="Yamashiro T."/>
            <person name="Shiraishi A."/>
            <person name="Nakayama K."/>
            <person name="Satake H."/>
        </authorList>
    </citation>
    <scope>NUCLEOTIDE SEQUENCE</scope>
</reference>
<evidence type="ECO:0000313" key="3">
    <source>
        <dbReference type="EMBL" id="GJU07281.1"/>
    </source>
</evidence>
<feature type="compositionally biased region" description="Polar residues" evidence="1">
    <location>
        <begin position="26"/>
        <end position="42"/>
    </location>
</feature>
<name>A0ABQ5J584_9ASTR</name>
<evidence type="ECO:0000313" key="4">
    <source>
        <dbReference type="Proteomes" id="UP001151760"/>
    </source>
</evidence>
<comment type="caution">
    <text evidence="3">The sequence shown here is derived from an EMBL/GenBank/DDBJ whole genome shotgun (WGS) entry which is preliminary data.</text>
</comment>